<proteinExistence type="predicted"/>
<feature type="transmembrane region" description="Helical" evidence="10">
    <location>
        <begin position="410"/>
        <end position="430"/>
    </location>
</feature>
<evidence type="ECO:0000256" key="4">
    <source>
        <dbReference type="ARBA" id="ARBA00022989"/>
    </source>
</evidence>
<feature type="transmembrane region" description="Helical" evidence="10">
    <location>
        <begin position="350"/>
        <end position="371"/>
    </location>
</feature>
<dbReference type="Gene3D" id="1.10.3080.10">
    <property type="entry name" value="Clc chloride channel"/>
    <property type="match status" value="1"/>
</dbReference>
<feature type="transmembrane region" description="Helical" evidence="10">
    <location>
        <begin position="6"/>
        <end position="25"/>
    </location>
</feature>
<dbReference type="InterPro" id="IPR050368">
    <property type="entry name" value="ClC-type_chloride_channel"/>
</dbReference>
<evidence type="ECO:0000256" key="7">
    <source>
        <dbReference type="ARBA" id="ARBA00023173"/>
    </source>
</evidence>
<comment type="subcellular location">
    <subcellularLocation>
        <location evidence="1">Membrane</location>
        <topology evidence="1">Multi-pass membrane protein</topology>
    </subcellularLocation>
</comment>
<organism evidence="11 12">
    <name type="scientific">Alteromonas halophila</name>
    <dbReference type="NCBI Taxonomy" id="516698"/>
    <lineage>
        <taxon>Bacteria</taxon>
        <taxon>Pseudomonadati</taxon>
        <taxon>Pseudomonadota</taxon>
        <taxon>Gammaproteobacteria</taxon>
        <taxon>Alteromonadales</taxon>
        <taxon>Alteromonadaceae</taxon>
        <taxon>Alteromonas/Salinimonas group</taxon>
        <taxon>Alteromonas</taxon>
    </lineage>
</organism>
<keyword evidence="12" id="KW-1185">Reference proteome</keyword>
<dbReference type="InterPro" id="IPR014743">
    <property type="entry name" value="Cl-channel_core"/>
</dbReference>
<evidence type="ECO:0000313" key="12">
    <source>
        <dbReference type="Proteomes" id="UP000631300"/>
    </source>
</evidence>
<feature type="transmembrane region" description="Helical" evidence="10">
    <location>
        <begin position="37"/>
        <end position="58"/>
    </location>
</feature>
<reference evidence="11" key="1">
    <citation type="journal article" date="2014" name="Int. J. Syst. Evol. Microbiol.">
        <title>Complete genome sequence of Corynebacterium casei LMG S-19264T (=DSM 44701T), isolated from a smear-ripened cheese.</title>
        <authorList>
            <consortium name="US DOE Joint Genome Institute (JGI-PGF)"/>
            <person name="Walter F."/>
            <person name="Albersmeier A."/>
            <person name="Kalinowski J."/>
            <person name="Ruckert C."/>
        </authorList>
    </citation>
    <scope>NUCLEOTIDE SEQUENCE</scope>
    <source>
        <strain evidence="11">KCTC 22164</strain>
    </source>
</reference>
<keyword evidence="6 10" id="KW-0472">Membrane</keyword>
<evidence type="ECO:0000256" key="6">
    <source>
        <dbReference type="ARBA" id="ARBA00023136"/>
    </source>
</evidence>
<feature type="transmembrane region" description="Helical" evidence="10">
    <location>
        <begin position="174"/>
        <end position="198"/>
    </location>
</feature>
<evidence type="ECO:0000256" key="5">
    <source>
        <dbReference type="ARBA" id="ARBA00023065"/>
    </source>
</evidence>
<sequence length="576" mass="63525">MKAFVIDYLTIVSLPYHTMWLSVLRHEVAHPRTSVQLCLLGIVGGVLAASLIIVFRLCVEWLQQYGFGTLRAWFNDEWPVWFLMPLISVLLILTIAYITGFKHYRMGIPFVIHRVKHFYGFVPFRTTINQFFGGMLALAGGFVVGREGPSVHLGAASSSFLGQWMRLPYNSIRILAGCGIAAGISASFNTPFAAVIFVMEVVLREYKIHIFVPVMLAAACGSVMTRLVFGEINELSFLSFAAFSEWMYAYLIVLGIVLGMLATLFNNQLMRVMKLFRPVSMIWRLILAAIITGGVGMLLPDALGANFIDVETLFERDPGTLLLLGVLAAKVVLAVFAIGLGVPGGIMGPVMVIGMLAGAVLLIPLSTFLNVDDYTSSFALLGVAGMLTAVLHAPLAALSAVMELSYSPQIILPAMLVIVPAYVTSTQFLGNRSIFIRQLDYQNLPYAITSIRESLEKTGVLAAMEKDFKLFHDAPDKAIENYLSKSPTALVVQQSRFELDVQFKQVQFDVSLEHGATPLSYHQMEGLHSQSTLHEVYEKLKNARAGAVYIYDGAPDQIIGVITWNVLQSFLQRAQY</sequence>
<feature type="transmembrane region" description="Helical" evidence="10">
    <location>
        <begin position="78"/>
        <end position="98"/>
    </location>
</feature>
<keyword evidence="4 10" id="KW-1133">Transmembrane helix</keyword>
<dbReference type="AlphaFoldDB" id="A0A918JNQ1"/>
<feature type="transmembrane region" description="Helical" evidence="10">
    <location>
        <begin position="210"/>
        <end position="229"/>
    </location>
</feature>
<name>A0A918JNQ1_9ALTE</name>
<accession>A0A918JNQ1</accession>
<evidence type="ECO:0000256" key="1">
    <source>
        <dbReference type="ARBA" id="ARBA00004141"/>
    </source>
</evidence>
<dbReference type="Proteomes" id="UP000631300">
    <property type="component" value="Unassembled WGS sequence"/>
</dbReference>
<keyword evidence="5" id="KW-0406">Ion transport</keyword>
<evidence type="ECO:0000256" key="2">
    <source>
        <dbReference type="ARBA" id="ARBA00022448"/>
    </source>
</evidence>
<reference evidence="11" key="2">
    <citation type="submission" date="2020-09" db="EMBL/GenBank/DDBJ databases">
        <authorList>
            <person name="Sun Q."/>
            <person name="Kim S."/>
        </authorList>
    </citation>
    <scope>NUCLEOTIDE SEQUENCE</scope>
    <source>
        <strain evidence="11">KCTC 22164</strain>
    </source>
</reference>
<evidence type="ECO:0000256" key="10">
    <source>
        <dbReference type="SAM" id="Phobius"/>
    </source>
</evidence>
<dbReference type="GO" id="GO:0005254">
    <property type="term" value="F:chloride channel activity"/>
    <property type="evidence" value="ECO:0007669"/>
    <property type="project" value="UniProtKB-KW"/>
</dbReference>
<protein>
    <submittedName>
        <fullName evidence="11">Chloride channel protein</fullName>
    </submittedName>
</protein>
<keyword evidence="8" id="KW-0868">Chloride</keyword>
<dbReference type="PRINTS" id="PR00762">
    <property type="entry name" value="CLCHANNEL"/>
</dbReference>
<feature type="transmembrane region" description="Helical" evidence="10">
    <location>
        <begin position="377"/>
        <end position="398"/>
    </location>
</feature>
<keyword evidence="2" id="KW-0813">Transport</keyword>
<dbReference type="Pfam" id="PF00654">
    <property type="entry name" value="Voltage_CLC"/>
    <property type="match status" value="1"/>
</dbReference>
<feature type="transmembrane region" description="Helical" evidence="10">
    <location>
        <begin position="118"/>
        <end position="144"/>
    </location>
</feature>
<dbReference type="GO" id="GO:0034707">
    <property type="term" value="C:chloride channel complex"/>
    <property type="evidence" value="ECO:0007669"/>
    <property type="project" value="UniProtKB-KW"/>
</dbReference>
<evidence type="ECO:0000256" key="3">
    <source>
        <dbReference type="ARBA" id="ARBA00022692"/>
    </source>
</evidence>
<keyword evidence="7" id="KW-0869">Chloride channel</keyword>
<evidence type="ECO:0000313" key="11">
    <source>
        <dbReference type="EMBL" id="GGW92967.1"/>
    </source>
</evidence>
<dbReference type="CDD" id="cd00400">
    <property type="entry name" value="Voltage_gated_ClC"/>
    <property type="match status" value="1"/>
</dbReference>
<keyword evidence="3 10" id="KW-0812">Transmembrane</keyword>
<evidence type="ECO:0000256" key="8">
    <source>
        <dbReference type="ARBA" id="ARBA00023214"/>
    </source>
</evidence>
<feature type="transmembrane region" description="Helical" evidence="10">
    <location>
        <begin position="249"/>
        <end position="269"/>
    </location>
</feature>
<dbReference type="InterPro" id="IPR001807">
    <property type="entry name" value="ClC"/>
</dbReference>
<keyword evidence="9" id="KW-0407">Ion channel</keyword>
<dbReference type="PANTHER" id="PTHR43427:SF6">
    <property type="entry name" value="CHLORIDE CHANNEL PROTEIN CLC-E"/>
    <property type="match status" value="1"/>
</dbReference>
<dbReference type="PANTHER" id="PTHR43427">
    <property type="entry name" value="CHLORIDE CHANNEL PROTEIN CLC-E"/>
    <property type="match status" value="1"/>
</dbReference>
<comment type="caution">
    <text evidence="11">The sequence shown here is derived from an EMBL/GenBank/DDBJ whole genome shotgun (WGS) entry which is preliminary data.</text>
</comment>
<evidence type="ECO:0000256" key="9">
    <source>
        <dbReference type="ARBA" id="ARBA00023303"/>
    </source>
</evidence>
<dbReference type="EMBL" id="BMXP01000009">
    <property type="protein sequence ID" value="GGW92967.1"/>
    <property type="molecule type" value="Genomic_DNA"/>
</dbReference>
<gene>
    <name evidence="11" type="ORF">GCM10007391_29030</name>
</gene>
<feature type="transmembrane region" description="Helical" evidence="10">
    <location>
        <begin position="281"/>
        <end position="299"/>
    </location>
</feature>
<feature type="transmembrane region" description="Helical" evidence="10">
    <location>
        <begin position="319"/>
        <end position="338"/>
    </location>
</feature>
<dbReference type="SUPFAM" id="SSF81340">
    <property type="entry name" value="Clc chloride channel"/>
    <property type="match status" value="1"/>
</dbReference>